<dbReference type="EMBL" id="JAQIOY010000004">
    <property type="protein sequence ID" value="MDA7425611.1"/>
    <property type="molecule type" value="Genomic_DNA"/>
</dbReference>
<proteinExistence type="inferred from homology"/>
<evidence type="ECO:0000256" key="10">
    <source>
        <dbReference type="SAM" id="MobiDB-lite"/>
    </source>
</evidence>
<dbReference type="PRINTS" id="PR00813">
    <property type="entry name" value="BCTERIALGSPG"/>
</dbReference>
<keyword evidence="9 11" id="KW-0472">Membrane</keyword>
<sequence length="141" mass="15606">MRPSKSRNPQSGISLLEVLVVLAIIALIVGLAAPRLMANFGRANVQAAEVQMNNIKGALQLFYIDTKRYPSEAEGLTALIEQPKGARGWKGPYVDTQEDLTDPWGRIYLYRNPGREKPFDLYTNGRDGHPGGTSEDSDIYL</sequence>
<accession>A0ABT4XUK9</accession>
<dbReference type="SUPFAM" id="SSF54523">
    <property type="entry name" value="Pili subunits"/>
    <property type="match status" value="1"/>
</dbReference>
<dbReference type="InterPro" id="IPR013545">
    <property type="entry name" value="T2SS_protein-GspG_C"/>
</dbReference>
<keyword evidence="6" id="KW-0997">Cell inner membrane</keyword>
<dbReference type="NCBIfam" id="TIGR01710">
    <property type="entry name" value="typeII_sec_gspG"/>
    <property type="match status" value="1"/>
</dbReference>
<comment type="similarity">
    <text evidence="2">Belongs to the GSP G family.</text>
</comment>
<feature type="domain" description="Type II secretion system protein GspG C-terminal" evidence="12">
    <location>
        <begin position="35"/>
        <end position="139"/>
    </location>
</feature>
<evidence type="ECO:0000256" key="7">
    <source>
        <dbReference type="ARBA" id="ARBA00022692"/>
    </source>
</evidence>
<comment type="caution">
    <text evidence="13">The sequence shown here is derived from an EMBL/GenBank/DDBJ whole genome shotgun (WGS) entry which is preliminary data.</text>
</comment>
<dbReference type="Pfam" id="PF08334">
    <property type="entry name" value="T2SSG"/>
    <property type="match status" value="1"/>
</dbReference>
<dbReference type="PANTHER" id="PTHR30093:SF45">
    <property type="entry name" value="TYPE II SECRETION SYSTEM CORE PROTEIN G"/>
    <property type="match status" value="1"/>
</dbReference>
<keyword evidence="4" id="KW-1003">Cell membrane</keyword>
<evidence type="ECO:0000256" key="3">
    <source>
        <dbReference type="ARBA" id="ARBA00020042"/>
    </source>
</evidence>
<dbReference type="PANTHER" id="PTHR30093">
    <property type="entry name" value="GENERAL SECRETION PATHWAY PROTEIN G"/>
    <property type="match status" value="1"/>
</dbReference>
<organism evidence="13 14">
    <name type="scientific">Thalassococcus lentus</name>
    <dbReference type="NCBI Taxonomy" id="1210524"/>
    <lineage>
        <taxon>Bacteria</taxon>
        <taxon>Pseudomonadati</taxon>
        <taxon>Pseudomonadota</taxon>
        <taxon>Alphaproteobacteria</taxon>
        <taxon>Rhodobacterales</taxon>
        <taxon>Roseobacteraceae</taxon>
        <taxon>Thalassococcus</taxon>
    </lineage>
</organism>
<dbReference type="InterPro" id="IPR012902">
    <property type="entry name" value="N_methyl_site"/>
</dbReference>
<comment type="subcellular location">
    <subcellularLocation>
        <location evidence="1">Cell inner membrane</location>
        <topology evidence="1">Single-pass membrane protein</topology>
    </subcellularLocation>
</comment>
<dbReference type="Proteomes" id="UP001210720">
    <property type="component" value="Unassembled WGS sequence"/>
</dbReference>
<evidence type="ECO:0000259" key="12">
    <source>
        <dbReference type="Pfam" id="PF08334"/>
    </source>
</evidence>
<dbReference type="InterPro" id="IPR010054">
    <property type="entry name" value="Type2_sec_GspG"/>
</dbReference>
<keyword evidence="7 11" id="KW-0812">Transmembrane</keyword>
<evidence type="ECO:0000256" key="4">
    <source>
        <dbReference type="ARBA" id="ARBA00022475"/>
    </source>
</evidence>
<evidence type="ECO:0000256" key="1">
    <source>
        <dbReference type="ARBA" id="ARBA00004377"/>
    </source>
</evidence>
<dbReference type="PROSITE" id="PS00409">
    <property type="entry name" value="PROKAR_NTER_METHYL"/>
    <property type="match status" value="1"/>
</dbReference>
<evidence type="ECO:0000256" key="2">
    <source>
        <dbReference type="ARBA" id="ARBA00009984"/>
    </source>
</evidence>
<reference evidence="13 14" key="1">
    <citation type="submission" date="2023-01" db="EMBL/GenBank/DDBJ databases">
        <title>Thalassococcus onchidii sp. nov., isolated from a marine invertebrate from the South China Sea.</title>
        <authorList>
            <person name="Xu S."/>
            <person name="Liu Z."/>
            <person name="Xu Y."/>
        </authorList>
    </citation>
    <scope>NUCLEOTIDE SEQUENCE [LARGE SCALE GENOMIC DNA]</scope>
    <source>
        <strain evidence="13 14">KCTC 32084</strain>
    </source>
</reference>
<feature type="region of interest" description="Disordered" evidence="10">
    <location>
        <begin position="119"/>
        <end position="141"/>
    </location>
</feature>
<dbReference type="RefSeq" id="WP_271432972.1">
    <property type="nucleotide sequence ID" value="NZ_JAQIOY010000004.1"/>
</dbReference>
<evidence type="ECO:0000313" key="14">
    <source>
        <dbReference type="Proteomes" id="UP001210720"/>
    </source>
</evidence>
<keyword evidence="5" id="KW-0488">Methylation</keyword>
<evidence type="ECO:0000256" key="11">
    <source>
        <dbReference type="SAM" id="Phobius"/>
    </source>
</evidence>
<dbReference type="Gene3D" id="3.30.700.10">
    <property type="entry name" value="Glycoprotein, Type 4 Pilin"/>
    <property type="match status" value="1"/>
</dbReference>
<dbReference type="Pfam" id="PF07963">
    <property type="entry name" value="N_methyl"/>
    <property type="match status" value="1"/>
</dbReference>
<dbReference type="NCBIfam" id="TIGR02532">
    <property type="entry name" value="IV_pilin_GFxxxE"/>
    <property type="match status" value="1"/>
</dbReference>
<protein>
    <recommendedName>
        <fullName evidence="3">Type II secretion system core protein G</fullName>
    </recommendedName>
</protein>
<dbReference type="InterPro" id="IPR000983">
    <property type="entry name" value="Bac_GSPG_pilin"/>
</dbReference>
<name>A0ABT4XUK9_9RHOB</name>
<feature type="transmembrane region" description="Helical" evidence="11">
    <location>
        <begin position="12"/>
        <end position="33"/>
    </location>
</feature>
<evidence type="ECO:0000256" key="5">
    <source>
        <dbReference type="ARBA" id="ARBA00022481"/>
    </source>
</evidence>
<evidence type="ECO:0000256" key="6">
    <source>
        <dbReference type="ARBA" id="ARBA00022519"/>
    </source>
</evidence>
<evidence type="ECO:0000313" key="13">
    <source>
        <dbReference type="EMBL" id="MDA7425611.1"/>
    </source>
</evidence>
<keyword evidence="8 11" id="KW-1133">Transmembrane helix</keyword>
<evidence type="ECO:0000256" key="9">
    <source>
        <dbReference type="ARBA" id="ARBA00023136"/>
    </source>
</evidence>
<dbReference type="InterPro" id="IPR045584">
    <property type="entry name" value="Pilin-like"/>
</dbReference>
<gene>
    <name evidence="13" type="primary">gspG</name>
    <name evidence="13" type="ORF">PFY00_12825</name>
</gene>
<evidence type="ECO:0000256" key="8">
    <source>
        <dbReference type="ARBA" id="ARBA00022989"/>
    </source>
</evidence>
<keyword evidence="14" id="KW-1185">Reference proteome</keyword>